<comment type="similarity">
    <text evidence="3 8">Belongs to the flavodoxin family.</text>
</comment>
<keyword evidence="7 8" id="KW-0249">Electron transport</keyword>
<comment type="function">
    <text evidence="2 8">Low-potential electron donor to a number of redox enzymes.</text>
</comment>
<keyword evidence="11" id="KW-1185">Reference proteome</keyword>
<dbReference type="PANTHER" id="PTHR42809:SF1">
    <property type="entry name" value="FLAVODOXIN 1"/>
    <property type="match status" value="1"/>
</dbReference>
<dbReference type="InterPro" id="IPR008254">
    <property type="entry name" value="Flavodoxin/NO_synth"/>
</dbReference>
<evidence type="ECO:0000256" key="6">
    <source>
        <dbReference type="ARBA" id="ARBA00022643"/>
    </source>
</evidence>
<evidence type="ECO:0000256" key="1">
    <source>
        <dbReference type="ARBA" id="ARBA00001917"/>
    </source>
</evidence>
<evidence type="ECO:0000256" key="8">
    <source>
        <dbReference type="RuleBase" id="RU367037"/>
    </source>
</evidence>
<keyword evidence="4 8" id="KW-0813">Transport</keyword>
<sequence length="151" mass="16758">MSKIVLVFASMSGNTEDIADLITSKLRDKGYEVDLEEMEDYDPAELSTYDGIVIGSYTWGDGDLPYEADDFFEAMDDVDLSGKTAAVFGSGDTVYPEFCEAVHTFERKLEQCGAVLATKGLKIEFTPESEEDFEACDQFVQGFTEKLKIHA</sequence>
<comment type="cofactor">
    <cofactor evidence="1 8">
        <name>FMN</name>
        <dbReference type="ChEBI" id="CHEBI:58210"/>
    </cofactor>
</comment>
<dbReference type="InterPro" id="IPR029039">
    <property type="entry name" value="Flavoprotein-like_sf"/>
</dbReference>
<keyword evidence="6 8" id="KW-0288">FMN</keyword>
<proteinExistence type="inferred from homology"/>
<evidence type="ECO:0000256" key="2">
    <source>
        <dbReference type="ARBA" id="ARBA00003297"/>
    </source>
</evidence>
<dbReference type="NCBIfam" id="NF005246">
    <property type="entry name" value="PRK06756.1"/>
    <property type="match status" value="1"/>
</dbReference>
<evidence type="ECO:0000256" key="4">
    <source>
        <dbReference type="ARBA" id="ARBA00022448"/>
    </source>
</evidence>
<dbReference type="PROSITE" id="PS00201">
    <property type="entry name" value="FLAVODOXIN"/>
    <property type="match status" value="1"/>
</dbReference>
<name>A0ABT9YKL4_9BACI</name>
<keyword evidence="5 8" id="KW-0285">Flavoprotein</keyword>
<evidence type="ECO:0000313" key="10">
    <source>
        <dbReference type="EMBL" id="MDQ0208416.1"/>
    </source>
</evidence>
<dbReference type="SUPFAM" id="SSF52218">
    <property type="entry name" value="Flavoproteins"/>
    <property type="match status" value="1"/>
</dbReference>
<evidence type="ECO:0000313" key="11">
    <source>
        <dbReference type="Proteomes" id="UP001225034"/>
    </source>
</evidence>
<reference evidence="10 11" key="1">
    <citation type="submission" date="2023-07" db="EMBL/GenBank/DDBJ databases">
        <title>Genomic Encyclopedia of Type Strains, Phase IV (KMG-IV): sequencing the most valuable type-strain genomes for metagenomic binning, comparative biology and taxonomic classification.</title>
        <authorList>
            <person name="Goeker M."/>
        </authorList>
    </citation>
    <scope>NUCLEOTIDE SEQUENCE [LARGE SCALE GENOMIC DNA]</scope>
    <source>
        <strain evidence="10 11">DSM 19154</strain>
    </source>
</reference>
<feature type="domain" description="Flavodoxin-like" evidence="9">
    <location>
        <begin position="4"/>
        <end position="144"/>
    </location>
</feature>
<dbReference type="Proteomes" id="UP001225034">
    <property type="component" value="Unassembled WGS sequence"/>
</dbReference>
<dbReference type="RefSeq" id="WP_306984460.1">
    <property type="nucleotide sequence ID" value="NZ_JAUSUA010000005.1"/>
</dbReference>
<gene>
    <name evidence="10" type="ORF">J2S05_003227</name>
</gene>
<comment type="caution">
    <text evidence="10">The sequence shown here is derived from an EMBL/GenBank/DDBJ whole genome shotgun (WGS) entry which is preliminary data.</text>
</comment>
<dbReference type="Gene3D" id="3.40.50.360">
    <property type="match status" value="1"/>
</dbReference>
<dbReference type="PANTHER" id="PTHR42809">
    <property type="entry name" value="FLAVODOXIN 2"/>
    <property type="match status" value="1"/>
</dbReference>
<dbReference type="InterPro" id="IPR050619">
    <property type="entry name" value="Flavodoxin"/>
</dbReference>
<dbReference type="NCBIfam" id="TIGR01753">
    <property type="entry name" value="flav_short"/>
    <property type="match status" value="1"/>
</dbReference>
<evidence type="ECO:0000256" key="7">
    <source>
        <dbReference type="ARBA" id="ARBA00022982"/>
    </source>
</evidence>
<organism evidence="10 11">
    <name type="scientific">Alkalicoccobacillus murimartini</name>
    <dbReference type="NCBI Taxonomy" id="171685"/>
    <lineage>
        <taxon>Bacteria</taxon>
        <taxon>Bacillati</taxon>
        <taxon>Bacillota</taxon>
        <taxon>Bacilli</taxon>
        <taxon>Bacillales</taxon>
        <taxon>Bacillaceae</taxon>
        <taxon>Alkalicoccobacillus</taxon>
    </lineage>
</organism>
<evidence type="ECO:0000256" key="5">
    <source>
        <dbReference type="ARBA" id="ARBA00022630"/>
    </source>
</evidence>
<evidence type="ECO:0000259" key="9">
    <source>
        <dbReference type="PROSITE" id="PS50902"/>
    </source>
</evidence>
<dbReference type="PROSITE" id="PS50902">
    <property type="entry name" value="FLAVODOXIN_LIKE"/>
    <property type="match status" value="1"/>
</dbReference>
<accession>A0ABT9YKL4</accession>
<protein>
    <recommendedName>
        <fullName evidence="8">Flavodoxin</fullName>
    </recommendedName>
</protein>
<dbReference type="NCBIfam" id="NF005216">
    <property type="entry name" value="PRK06703.1"/>
    <property type="match status" value="1"/>
</dbReference>
<dbReference type="InterPro" id="IPR001226">
    <property type="entry name" value="Flavodoxin_CS"/>
</dbReference>
<dbReference type="InterPro" id="IPR010087">
    <property type="entry name" value="Flav_short"/>
</dbReference>
<dbReference type="Pfam" id="PF00258">
    <property type="entry name" value="Flavodoxin_1"/>
    <property type="match status" value="1"/>
</dbReference>
<dbReference type="EMBL" id="JAUSUA010000005">
    <property type="protein sequence ID" value="MDQ0208416.1"/>
    <property type="molecule type" value="Genomic_DNA"/>
</dbReference>
<evidence type="ECO:0000256" key="3">
    <source>
        <dbReference type="ARBA" id="ARBA00005267"/>
    </source>
</evidence>